<dbReference type="Proteomes" id="UP000177626">
    <property type="component" value="Unassembled WGS sequence"/>
</dbReference>
<keyword evidence="1" id="KW-0812">Transmembrane</keyword>
<evidence type="ECO:0008006" key="4">
    <source>
        <dbReference type="Google" id="ProtNLM"/>
    </source>
</evidence>
<dbReference type="EMBL" id="MHKQ01000018">
    <property type="protein sequence ID" value="OGY93755.1"/>
    <property type="molecule type" value="Genomic_DNA"/>
</dbReference>
<sequence>MLGSAVLIVALMFSWLLYQTARTIKGLNDTMQVVQDLVKNIDEGVKNFKSKAGNVAAFFTVILKSAQTILAAINKKTSSTKKQK</sequence>
<proteinExistence type="predicted"/>
<evidence type="ECO:0000313" key="2">
    <source>
        <dbReference type="EMBL" id="OGY93755.1"/>
    </source>
</evidence>
<keyword evidence="1" id="KW-0472">Membrane</keyword>
<reference evidence="2 3" key="1">
    <citation type="journal article" date="2016" name="Nat. Commun.">
        <title>Thousands of microbial genomes shed light on interconnected biogeochemical processes in an aquifer system.</title>
        <authorList>
            <person name="Anantharaman K."/>
            <person name="Brown C.T."/>
            <person name="Hug L.A."/>
            <person name="Sharon I."/>
            <person name="Castelle C.J."/>
            <person name="Probst A.J."/>
            <person name="Thomas B.C."/>
            <person name="Singh A."/>
            <person name="Wilkins M.J."/>
            <person name="Karaoz U."/>
            <person name="Brodie E.L."/>
            <person name="Williams K.H."/>
            <person name="Hubbard S.S."/>
            <person name="Banfield J.F."/>
        </authorList>
    </citation>
    <scope>NUCLEOTIDE SEQUENCE [LARGE SCALE GENOMIC DNA]</scope>
</reference>
<comment type="caution">
    <text evidence="2">The sequence shown here is derived from an EMBL/GenBank/DDBJ whole genome shotgun (WGS) entry which is preliminary data.</text>
</comment>
<protein>
    <recommendedName>
        <fullName evidence="4">DUF948 domain-containing protein</fullName>
    </recommendedName>
</protein>
<dbReference type="AlphaFoldDB" id="A0A1G2BX81"/>
<feature type="transmembrane region" description="Helical" evidence="1">
    <location>
        <begin position="55"/>
        <end position="74"/>
    </location>
</feature>
<name>A0A1G2BX81_9BACT</name>
<evidence type="ECO:0000313" key="3">
    <source>
        <dbReference type="Proteomes" id="UP000177626"/>
    </source>
</evidence>
<accession>A0A1G2BX81</accession>
<organism evidence="2 3">
    <name type="scientific">Candidatus Komeilibacteria bacterium RIFOXYC1_FULL_37_11</name>
    <dbReference type="NCBI Taxonomy" id="1798555"/>
    <lineage>
        <taxon>Bacteria</taxon>
        <taxon>Candidatus Komeiliibacteriota</taxon>
    </lineage>
</organism>
<gene>
    <name evidence="2" type="ORF">A2406_04290</name>
</gene>
<keyword evidence="1" id="KW-1133">Transmembrane helix</keyword>
<evidence type="ECO:0000256" key="1">
    <source>
        <dbReference type="SAM" id="Phobius"/>
    </source>
</evidence>